<keyword evidence="14" id="KW-1185">Reference proteome</keyword>
<dbReference type="NCBIfam" id="TIGR00840">
    <property type="entry name" value="b_cpa1"/>
    <property type="match status" value="1"/>
</dbReference>
<name>A0A1Y1WB66_9FUNG</name>
<dbReference type="GO" id="GO:0007035">
    <property type="term" value="P:vacuolar acidification"/>
    <property type="evidence" value="ECO:0007669"/>
    <property type="project" value="TreeGrafter"/>
</dbReference>
<comment type="similarity">
    <text evidence="9">Belongs to the monovalent cation:proton antiporter 1 (CPA1) transporter (TC 2.A.36) family.</text>
</comment>
<feature type="compositionally biased region" description="Acidic residues" evidence="10">
    <location>
        <begin position="474"/>
        <end position="485"/>
    </location>
</feature>
<dbReference type="Gene3D" id="6.10.140.1330">
    <property type="match status" value="1"/>
</dbReference>
<feature type="transmembrane region" description="Helical" evidence="11">
    <location>
        <begin position="76"/>
        <end position="97"/>
    </location>
</feature>
<evidence type="ECO:0000256" key="7">
    <source>
        <dbReference type="ARBA" id="ARBA00023136"/>
    </source>
</evidence>
<evidence type="ECO:0000313" key="13">
    <source>
        <dbReference type="EMBL" id="ORX70771.1"/>
    </source>
</evidence>
<keyword evidence="5" id="KW-0915">Sodium</keyword>
<feature type="transmembrane region" description="Helical" evidence="11">
    <location>
        <begin position="136"/>
        <end position="158"/>
    </location>
</feature>
<dbReference type="PANTHER" id="PTHR10110:SF187">
    <property type="entry name" value="SODIUM_HYDROGEN EXCHANGER"/>
    <property type="match status" value="1"/>
</dbReference>
<sequence length="539" mass="58072">MADSIPTSTATGPSMTALATEIATLGVPDSTEEPLPEEEEKVSAQALLILVSLLIMALLTSYYLQRWRIRTVHETVLSIFAGMAVGLVLRFSTGHYIKRMVTFDHTVFFNMLLPPIILNCGYGLQKTQVGRNLVPVLTFAFLGTAISAVVIGVLVQIYSWTGIERIEFSLLDSLILGTILSATDPVTILAVFEQLKVEPKLFSIIFGETVFNDAVAIVLFVTLSGLRAAGREFTLAAVPGMLGSFMFVFSMSLLVGVGMGVMVSLMCKHTRLYEYPSIEASLVLLISYQSYLFANAIELSGIVSLLFCAATTRQYAYKSLSKKSKRATRYLFHLLSGLAENFVFIYLGISLFTAEDVKLKPVFIVFVMVATCISRYSAIFPLARVLNAVFKYRHPSAPSSAQPVTHEEQTMLFWAGLRGAVAVALASEVSGENGALLRTTVLCVVVLSVTIFGGTTPQVVQKLGIRTGVGQPDSSDDDDGEDGPDGEAPRLSSVLWASSNMPVRAPAGDDACRALPALSTDGSFSALPPLPAPTNTAPF</sequence>
<feature type="transmembrane region" description="Helical" evidence="11">
    <location>
        <begin position="361"/>
        <end position="383"/>
    </location>
</feature>
<evidence type="ECO:0000256" key="6">
    <source>
        <dbReference type="ARBA" id="ARBA00023065"/>
    </source>
</evidence>
<comment type="subcellular location">
    <subcellularLocation>
        <location evidence="1">Membrane</location>
        <topology evidence="1">Multi-pass membrane protein</topology>
    </subcellularLocation>
</comment>
<evidence type="ECO:0000259" key="12">
    <source>
        <dbReference type="Pfam" id="PF00999"/>
    </source>
</evidence>
<dbReference type="EMBL" id="MCFD01000005">
    <property type="protein sequence ID" value="ORX70771.1"/>
    <property type="molecule type" value="Genomic_DNA"/>
</dbReference>
<evidence type="ECO:0000256" key="3">
    <source>
        <dbReference type="ARBA" id="ARBA00022692"/>
    </source>
</evidence>
<evidence type="ECO:0000256" key="8">
    <source>
        <dbReference type="ARBA" id="ARBA00023201"/>
    </source>
</evidence>
<dbReference type="AlphaFoldDB" id="A0A1Y1WB66"/>
<feature type="domain" description="Cation/H+ exchanger transmembrane" evidence="12">
    <location>
        <begin position="57"/>
        <end position="461"/>
    </location>
</feature>
<feature type="transmembrane region" description="Helical" evidence="11">
    <location>
        <begin position="42"/>
        <end position="64"/>
    </location>
</feature>
<dbReference type="InterPro" id="IPR006153">
    <property type="entry name" value="Cation/H_exchanger_TM"/>
</dbReference>
<evidence type="ECO:0000256" key="9">
    <source>
        <dbReference type="RuleBase" id="RU003722"/>
    </source>
</evidence>
<dbReference type="GeneID" id="63805867"/>
<dbReference type="Pfam" id="PF00999">
    <property type="entry name" value="Na_H_Exchanger"/>
    <property type="match status" value="1"/>
</dbReference>
<dbReference type="PANTHER" id="PTHR10110">
    <property type="entry name" value="SODIUM/HYDROGEN EXCHANGER"/>
    <property type="match status" value="1"/>
</dbReference>
<evidence type="ECO:0000313" key="14">
    <source>
        <dbReference type="Proteomes" id="UP000193922"/>
    </source>
</evidence>
<dbReference type="GO" id="GO:0005769">
    <property type="term" value="C:early endosome"/>
    <property type="evidence" value="ECO:0007669"/>
    <property type="project" value="TreeGrafter"/>
</dbReference>
<dbReference type="PRINTS" id="PR01084">
    <property type="entry name" value="NAHEXCHNGR"/>
</dbReference>
<feature type="transmembrane region" description="Helical" evidence="11">
    <location>
        <begin position="233"/>
        <end position="266"/>
    </location>
</feature>
<dbReference type="Proteomes" id="UP000193922">
    <property type="component" value="Unassembled WGS sequence"/>
</dbReference>
<keyword evidence="2 9" id="KW-0813">Transport</keyword>
<evidence type="ECO:0000256" key="11">
    <source>
        <dbReference type="SAM" id="Phobius"/>
    </source>
</evidence>
<evidence type="ECO:0000256" key="2">
    <source>
        <dbReference type="ARBA" id="ARBA00022448"/>
    </source>
</evidence>
<keyword evidence="8 9" id="KW-0739">Sodium transport</keyword>
<organism evidence="13 14">
    <name type="scientific">Linderina pennispora</name>
    <dbReference type="NCBI Taxonomy" id="61395"/>
    <lineage>
        <taxon>Eukaryota</taxon>
        <taxon>Fungi</taxon>
        <taxon>Fungi incertae sedis</taxon>
        <taxon>Zoopagomycota</taxon>
        <taxon>Kickxellomycotina</taxon>
        <taxon>Kickxellomycetes</taxon>
        <taxon>Kickxellales</taxon>
        <taxon>Kickxellaceae</taxon>
        <taxon>Linderina</taxon>
    </lineage>
</organism>
<keyword evidence="9" id="KW-0050">Antiport</keyword>
<keyword evidence="6 9" id="KW-0406">Ion transport</keyword>
<dbReference type="GO" id="GO:0015385">
    <property type="term" value="F:sodium:proton antiporter activity"/>
    <property type="evidence" value="ECO:0007669"/>
    <property type="project" value="InterPro"/>
</dbReference>
<dbReference type="InterPro" id="IPR004709">
    <property type="entry name" value="NaH_exchanger"/>
</dbReference>
<keyword evidence="7 11" id="KW-0472">Membrane</keyword>
<evidence type="ECO:0000256" key="4">
    <source>
        <dbReference type="ARBA" id="ARBA00022989"/>
    </source>
</evidence>
<protein>
    <recommendedName>
        <fullName evidence="9">Sodium/hydrogen exchanger</fullName>
    </recommendedName>
</protein>
<feature type="transmembrane region" description="Helical" evidence="11">
    <location>
        <begin position="170"/>
        <end position="192"/>
    </location>
</feature>
<evidence type="ECO:0000256" key="1">
    <source>
        <dbReference type="ARBA" id="ARBA00004141"/>
    </source>
</evidence>
<keyword evidence="3 9" id="KW-0812">Transmembrane</keyword>
<evidence type="ECO:0000256" key="5">
    <source>
        <dbReference type="ARBA" id="ARBA00023053"/>
    </source>
</evidence>
<dbReference type="InterPro" id="IPR018422">
    <property type="entry name" value="Cation/H_exchanger_CPA1"/>
</dbReference>
<feature type="region of interest" description="Disordered" evidence="10">
    <location>
        <begin position="465"/>
        <end position="495"/>
    </location>
</feature>
<dbReference type="GO" id="GO:0000329">
    <property type="term" value="C:fungal-type vacuole membrane"/>
    <property type="evidence" value="ECO:0007669"/>
    <property type="project" value="TreeGrafter"/>
</dbReference>
<proteinExistence type="inferred from homology"/>
<comment type="caution">
    <text evidence="13">The sequence shown here is derived from an EMBL/GenBank/DDBJ whole genome shotgun (WGS) entry which is preliminary data.</text>
</comment>
<feature type="transmembrane region" description="Helical" evidence="11">
    <location>
        <begin position="204"/>
        <end position="226"/>
    </location>
</feature>
<dbReference type="RefSeq" id="XP_040744350.1">
    <property type="nucleotide sequence ID" value="XM_040889219.1"/>
</dbReference>
<reference evidence="13 14" key="1">
    <citation type="submission" date="2016-07" db="EMBL/GenBank/DDBJ databases">
        <title>Pervasive Adenine N6-methylation of Active Genes in Fungi.</title>
        <authorList>
            <consortium name="DOE Joint Genome Institute"/>
            <person name="Mondo S.J."/>
            <person name="Dannebaum R.O."/>
            <person name="Kuo R.C."/>
            <person name="Labutti K."/>
            <person name="Haridas S."/>
            <person name="Kuo A."/>
            <person name="Salamov A."/>
            <person name="Ahrendt S.R."/>
            <person name="Lipzen A."/>
            <person name="Sullivan W."/>
            <person name="Andreopoulos W.B."/>
            <person name="Clum A."/>
            <person name="Lindquist E."/>
            <person name="Daum C."/>
            <person name="Ramamoorthy G.K."/>
            <person name="Gryganskyi A."/>
            <person name="Culley D."/>
            <person name="Magnuson J.K."/>
            <person name="James T.Y."/>
            <person name="O'Malley M.A."/>
            <person name="Stajich J.E."/>
            <person name="Spatafora J.W."/>
            <person name="Visel A."/>
            <person name="Grigoriev I.V."/>
        </authorList>
    </citation>
    <scope>NUCLEOTIDE SEQUENCE [LARGE SCALE GENOMIC DNA]</scope>
    <source>
        <strain evidence="13 14">ATCC 12442</strain>
    </source>
</reference>
<dbReference type="GO" id="GO:0015386">
    <property type="term" value="F:potassium:proton antiporter activity"/>
    <property type="evidence" value="ECO:0007669"/>
    <property type="project" value="TreeGrafter"/>
</dbReference>
<feature type="transmembrane region" description="Helical" evidence="11">
    <location>
        <begin position="330"/>
        <end position="349"/>
    </location>
</feature>
<keyword evidence="4 11" id="KW-1133">Transmembrane helix</keyword>
<gene>
    <name evidence="13" type="ORF">DL89DRAFT_274686</name>
</gene>
<dbReference type="STRING" id="61395.A0A1Y1WB66"/>
<accession>A0A1Y1WB66</accession>
<dbReference type="GO" id="GO:0005770">
    <property type="term" value="C:late endosome"/>
    <property type="evidence" value="ECO:0007669"/>
    <property type="project" value="TreeGrafter"/>
</dbReference>
<evidence type="ECO:0000256" key="10">
    <source>
        <dbReference type="SAM" id="MobiDB-lite"/>
    </source>
</evidence>
<dbReference type="OrthoDB" id="196264at2759"/>